<dbReference type="SUPFAM" id="SSF52266">
    <property type="entry name" value="SGNH hydrolase"/>
    <property type="match status" value="1"/>
</dbReference>
<accession>A0A2T0T897</accession>
<keyword evidence="6" id="KW-1185">Reference proteome</keyword>
<feature type="domain" description="Secretion system C-terminal sorting" evidence="4">
    <location>
        <begin position="644"/>
        <end position="718"/>
    </location>
</feature>
<dbReference type="InterPro" id="IPR052940">
    <property type="entry name" value="Carb_Esterase_6"/>
</dbReference>
<feature type="domain" description="Sialate O-acetylesterase" evidence="3">
    <location>
        <begin position="130"/>
        <end position="337"/>
    </location>
</feature>
<evidence type="ECO:0000313" key="6">
    <source>
        <dbReference type="Proteomes" id="UP000238375"/>
    </source>
</evidence>
<keyword evidence="1" id="KW-0378">Hydrolase</keyword>
<dbReference type="Pfam" id="PF18962">
    <property type="entry name" value="Por_Secre_tail"/>
    <property type="match status" value="1"/>
</dbReference>
<dbReference type="EMBL" id="PVTE01000005">
    <property type="protein sequence ID" value="PRY41889.1"/>
    <property type="molecule type" value="Genomic_DNA"/>
</dbReference>
<proteinExistence type="predicted"/>
<dbReference type="Gene3D" id="3.40.50.1110">
    <property type="entry name" value="SGNH hydrolase"/>
    <property type="match status" value="1"/>
</dbReference>
<dbReference type="Proteomes" id="UP000238375">
    <property type="component" value="Unassembled WGS sequence"/>
</dbReference>
<evidence type="ECO:0000259" key="3">
    <source>
        <dbReference type="Pfam" id="PF03629"/>
    </source>
</evidence>
<feature type="signal peptide" evidence="2">
    <location>
        <begin position="1"/>
        <end position="25"/>
    </location>
</feature>
<dbReference type="PANTHER" id="PTHR31988">
    <property type="entry name" value="ESTERASE, PUTATIVE (DUF303)-RELATED"/>
    <property type="match status" value="1"/>
</dbReference>
<dbReference type="OrthoDB" id="1488710at2"/>
<evidence type="ECO:0000256" key="1">
    <source>
        <dbReference type="ARBA" id="ARBA00022801"/>
    </source>
</evidence>
<dbReference type="RefSeq" id="WP_106137098.1">
    <property type="nucleotide sequence ID" value="NZ_PVTE01000005.1"/>
</dbReference>
<dbReference type="GO" id="GO:0016788">
    <property type="term" value="F:hydrolase activity, acting on ester bonds"/>
    <property type="evidence" value="ECO:0007669"/>
    <property type="project" value="UniProtKB-ARBA"/>
</dbReference>
<feature type="chain" id="PRO_5015765273" evidence="2">
    <location>
        <begin position="26"/>
        <end position="720"/>
    </location>
</feature>
<reference evidence="5 6" key="1">
    <citation type="submission" date="2018-03" db="EMBL/GenBank/DDBJ databases">
        <title>Genomic Encyclopedia of Archaeal and Bacterial Type Strains, Phase II (KMG-II): from individual species to whole genera.</title>
        <authorList>
            <person name="Goeker M."/>
        </authorList>
    </citation>
    <scope>NUCLEOTIDE SEQUENCE [LARGE SCALE GENOMIC DNA]</scope>
    <source>
        <strain evidence="5 6">DSM 28354</strain>
    </source>
</reference>
<dbReference type="NCBIfam" id="TIGR04183">
    <property type="entry name" value="Por_Secre_tail"/>
    <property type="match status" value="1"/>
</dbReference>
<gene>
    <name evidence="5" type="ORF">CLV58_10589</name>
</gene>
<evidence type="ECO:0000259" key="4">
    <source>
        <dbReference type="Pfam" id="PF18962"/>
    </source>
</evidence>
<dbReference type="PANTHER" id="PTHR31988:SF19">
    <property type="entry name" value="9-O-ACETYL-N-ACETYLNEURAMINIC ACID DEACETYLASE-RELATED"/>
    <property type="match status" value="1"/>
</dbReference>
<dbReference type="AlphaFoldDB" id="A0A2T0T897"/>
<evidence type="ECO:0000256" key="2">
    <source>
        <dbReference type="SAM" id="SignalP"/>
    </source>
</evidence>
<evidence type="ECO:0000313" key="5">
    <source>
        <dbReference type="EMBL" id="PRY41889.1"/>
    </source>
</evidence>
<name>A0A2T0T897_9BACT</name>
<sequence>MKNLYTRFLGLLLVSTLTSSFCAFAQNTQPIRITYPGSRAVFQRENDNTSIIYLSGNYYQPVDSIQARVVAEVTGQGLNTNWTTVQRNPSGGVFQGSLRVQGGWYRLEVQAFAGGTVLGSDAVRKVGVGEVFIITGQSNAQGFQGFGAVGAADDRVNCVTYDNSKANSLADPPAPSFQQLSADALIGPRGQSAWCWGVLGDLIAKQYNVPVLFINTAWQGTVIRNWKESSDGQITKNIFALGTPDENFPTGMPYANLVIALRYYASLQGLRAVLWQQGENDNVPLHSTRETYRTDMQYLVNKTRADLNRYPAWVLARSSYNAGQTSQDIIQAQNDVINTYNNNVFAGPYTDNIQVPRYEGQVHFGNAPGNEGLNQLGQAWFNSLNAVFFSVSQPSRPLLQPTVTVACNTNNNALTLSLPSLYSSYNWKTGQQSQTISVSSTGTYQATLKDRYGNTYLAPTVDVQSAIQPVTPTLTLSSQTGQAASSQQQICADSVLNLTANLPDNSVLQWSNGFVGKSLAVSTAGTYSARTLNVYGCRSGQSSNITLTVRPKVPTPSIEQVGTYTLRANLPSSTGAQLDRFDWRRSGELIPQNGAEVKVVVSANYTARTKSTFTLSDGSSLTCASAYSSPQPFTFDSSIGGVSVYPNPTADGKVTIETLENLVNAQVAIFSMDGRQLSTSLVPVFDNRQAVDLGGLAPGEYLIQVKSESFNISRRVIVNP</sequence>
<dbReference type="InterPro" id="IPR036514">
    <property type="entry name" value="SGNH_hydro_sf"/>
</dbReference>
<organism evidence="5 6">
    <name type="scientific">Spirosoma oryzae</name>
    <dbReference type="NCBI Taxonomy" id="1469603"/>
    <lineage>
        <taxon>Bacteria</taxon>
        <taxon>Pseudomonadati</taxon>
        <taxon>Bacteroidota</taxon>
        <taxon>Cytophagia</taxon>
        <taxon>Cytophagales</taxon>
        <taxon>Cytophagaceae</taxon>
        <taxon>Spirosoma</taxon>
    </lineage>
</organism>
<comment type="caution">
    <text evidence="5">The sequence shown here is derived from an EMBL/GenBank/DDBJ whole genome shotgun (WGS) entry which is preliminary data.</text>
</comment>
<dbReference type="InterPro" id="IPR026444">
    <property type="entry name" value="Secre_tail"/>
</dbReference>
<protein>
    <submittedName>
        <fullName evidence="5">Putative secreted protein (Por secretion system target)</fullName>
    </submittedName>
</protein>
<dbReference type="InterPro" id="IPR005181">
    <property type="entry name" value="SASA"/>
</dbReference>
<keyword evidence="2" id="KW-0732">Signal</keyword>
<dbReference type="Pfam" id="PF03629">
    <property type="entry name" value="SASA"/>
    <property type="match status" value="1"/>
</dbReference>